<dbReference type="Pfam" id="PF04940">
    <property type="entry name" value="BLUF"/>
    <property type="match status" value="1"/>
</dbReference>
<dbReference type="STRING" id="1328313.DS2_09237"/>
<evidence type="ECO:0000313" key="3">
    <source>
        <dbReference type="Proteomes" id="UP000019276"/>
    </source>
</evidence>
<name>W7QQE1_9ALTE</name>
<keyword evidence="3" id="KW-1185">Reference proteome</keyword>
<protein>
    <recommendedName>
        <fullName evidence="1">BLUF domain-containing protein</fullName>
    </recommendedName>
</protein>
<gene>
    <name evidence="2" type="ORF">DS2_09237</name>
</gene>
<sequence length="62" mass="7127">MVNLVRLIYHSKATTQLSAAELAQLQQQAIQFNKDNDITGVLVYDEKNHSRSQIRWFLPANV</sequence>
<dbReference type="InterPro" id="IPR007024">
    <property type="entry name" value="BLUF_domain"/>
</dbReference>
<feature type="domain" description="BLUF" evidence="1">
    <location>
        <begin position="4"/>
        <end position="48"/>
    </location>
</feature>
<reference evidence="2 3" key="1">
    <citation type="journal article" date="2014" name="Genome Announc.">
        <title>Draft Genome Sequence of the Agar-Degrading Bacterium Catenovulum sp. Strain DS-2, Isolated from Intestines of Haliotis diversicolor.</title>
        <authorList>
            <person name="Shan D."/>
            <person name="Li X."/>
            <person name="Gu Z."/>
            <person name="Wei G."/>
            <person name="Gao Z."/>
            <person name="Shao Z."/>
        </authorList>
    </citation>
    <scope>NUCLEOTIDE SEQUENCE [LARGE SCALE GENOMIC DNA]</scope>
    <source>
        <strain evidence="2 3">DS-2</strain>
    </source>
</reference>
<dbReference type="GO" id="GO:0009882">
    <property type="term" value="F:blue light photoreceptor activity"/>
    <property type="evidence" value="ECO:0007669"/>
    <property type="project" value="InterPro"/>
</dbReference>
<dbReference type="RefSeq" id="WP_035014463.1">
    <property type="nucleotide sequence ID" value="NZ_ARZY01000015.1"/>
</dbReference>
<evidence type="ECO:0000313" key="2">
    <source>
        <dbReference type="EMBL" id="EWH10118.1"/>
    </source>
</evidence>
<evidence type="ECO:0000259" key="1">
    <source>
        <dbReference type="Pfam" id="PF04940"/>
    </source>
</evidence>
<dbReference type="InterPro" id="IPR036046">
    <property type="entry name" value="Acylphosphatase-like_dom_sf"/>
</dbReference>
<organism evidence="2 3">
    <name type="scientific">Catenovulum agarivorans DS-2</name>
    <dbReference type="NCBI Taxonomy" id="1328313"/>
    <lineage>
        <taxon>Bacteria</taxon>
        <taxon>Pseudomonadati</taxon>
        <taxon>Pseudomonadota</taxon>
        <taxon>Gammaproteobacteria</taxon>
        <taxon>Alteromonadales</taxon>
        <taxon>Alteromonadaceae</taxon>
        <taxon>Catenovulum</taxon>
    </lineage>
</organism>
<proteinExistence type="predicted"/>
<comment type="caution">
    <text evidence="2">The sequence shown here is derived from an EMBL/GenBank/DDBJ whole genome shotgun (WGS) entry which is preliminary data.</text>
</comment>
<dbReference type="Proteomes" id="UP000019276">
    <property type="component" value="Unassembled WGS sequence"/>
</dbReference>
<dbReference type="SUPFAM" id="SSF54975">
    <property type="entry name" value="Acylphosphatase/BLUF domain-like"/>
    <property type="match status" value="1"/>
</dbReference>
<accession>W7QQE1</accession>
<dbReference type="GO" id="GO:0071949">
    <property type="term" value="F:FAD binding"/>
    <property type="evidence" value="ECO:0007669"/>
    <property type="project" value="InterPro"/>
</dbReference>
<dbReference type="AlphaFoldDB" id="W7QQE1"/>
<dbReference type="EMBL" id="ARZY01000015">
    <property type="protein sequence ID" value="EWH10118.1"/>
    <property type="molecule type" value="Genomic_DNA"/>
</dbReference>
<dbReference type="Gene3D" id="3.30.70.100">
    <property type="match status" value="1"/>
</dbReference>